<dbReference type="GO" id="GO:0044782">
    <property type="term" value="P:cilium organization"/>
    <property type="evidence" value="ECO:0007669"/>
    <property type="project" value="TreeGrafter"/>
</dbReference>
<dbReference type="OrthoDB" id="521617at2759"/>
<keyword evidence="5" id="KW-1185">Reference proteome</keyword>
<comment type="similarity">
    <text evidence="1">Belongs to the Flattop family.</text>
</comment>
<dbReference type="KEGG" id="dgr:6569326"/>
<dbReference type="GO" id="GO:0036064">
    <property type="term" value="C:ciliary basal body"/>
    <property type="evidence" value="ECO:0007669"/>
    <property type="project" value="TreeGrafter"/>
</dbReference>
<dbReference type="OMA" id="KYWKYPR"/>
<dbReference type="Proteomes" id="UP000001070">
    <property type="component" value="Unassembled WGS sequence"/>
</dbReference>
<dbReference type="Pfam" id="PF22611">
    <property type="entry name" value="CFAP126"/>
    <property type="match status" value="1"/>
</dbReference>
<dbReference type="HOGENOM" id="CLU_079728_0_0_1"/>
<dbReference type="AlphaFoldDB" id="B4JX55"/>
<accession>B4JX55</accession>
<proteinExistence type="inferred from homology"/>
<feature type="compositionally biased region" description="Low complexity" evidence="3">
    <location>
        <begin position="210"/>
        <end position="244"/>
    </location>
</feature>
<evidence type="ECO:0000256" key="3">
    <source>
        <dbReference type="SAM" id="MobiDB-lite"/>
    </source>
</evidence>
<dbReference type="FunCoup" id="B4JX55">
    <property type="interactions" value="1"/>
</dbReference>
<dbReference type="CDD" id="cd23705">
    <property type="entry name" value="Flattop"/>
    <property type="match status" value="1"/>
</dbReference>
<organism evidence="5">
    <name type="scientific">Drosophila grimshawi</name>
    <name type="common">Hawaiian fruit fly</name>
    <name type="synonym">Idiomyia grimshawi</name>
    <dbReference type="NCBI Taxonomy" id="7222"/>
    <lineage>
        <taxon>Eukaryota</taxon>
        <taxon>Metazoa</taxon>
        <taxon>Ecdysozoa</taxon>
        <taxon>Arthropoda</taxon>
        <taxon>Hexapoda</taxon>
        <taxon>Insecta</taxon>
        <taxon>Pterygota</taxon>
        <taxon>Neoptera</taxon>
        <taxon>Endopterygota</taxon>
        <taxon>Diptera</taxon>
        <taxon>Brachycera</taxon>
        <taxon>Muscomorpha</taxon>
        <taxon>Ephydroidea</taxon>
        <taxon>Drosophilidae</taxon>
        <taxon>Drosophila</taxon>
        <taxon>Hawaiian Drosophila</taxon>
    </lineage>
</organism>
<dbReference type="PhylomeDB" id="B4JX55"/>
<dbReference type="InParanoid" id="B4JX55"/>
<evidence type="ECO:0000313" key="5">
    <source>
        <dbReference type="Proteomes" id="UP000001070"/>
    </source>
</evidence>
<sequence>MSFNFSAMQYERDFRAKSVSNWEYPRFFPPRPRNLHKNAKPIADKNGHLLATAARDGNFLGQYRGTYHLPLRITRSFADLYNRCLSGRHKYWKYPRDLCCCQRERPHPCDFRQTLGIKGDPSWQQPADCQTKCEGLQQMLAINELHKKCKRMKCQPQPNEKQIRRVGEASSKYSKKLRKRPVTAFDYNRRGTPMLEQPQQDQPTDKTKPTKVTVPVPAAASAAAKSTGKSTTKAAPATSKSKPK</sequence>
<evidence type="ECO:0000256" key="2">
    <source>
        <dbReference type="ARBA" id="ARBA00033306"/>
    </source>
</evidence>
<evidence type="ECO:0000313" key="4">
    <source>
        <dbReference type="EMBL" id="EDV95331.1"/>
    </source>
</evidence>
<dbReference type="EMBL" id="CH916376">
    <property type="protein sequence ID" value="EDV95331.1"/>
    <property type="molecule type" value="Genomic_DNA"/>
</dbReference>
<gene>
    <name evidence="4" type="primary">Dgri\GH17631</name>
    <name evidence="4" type="ORF">Dgri_GH17631</name>
</gene>
<protein>
    <recommendedName>
        <fullName evidence="2">Cilia- and flagella-associated protein 126</fullName>
    </recommendedName>
</protein>
<dbReference type="PANTHER" id="PTHR34639:SF1">
    <property type="entry name" value="PROTEIN FLATTOP"/>
    <property type="match status" value="1"/>
</dbReference>
<reference evidence="4 5" key="1">
    <citation type="journal article" date="2007" name="Nature">
        <title>Evolution of genes and genomes on the Drosophila phylogeny.</title>
        <authorList>
            <consortium name="Drosophila 12 Genomes Consortium"/>
            <person name="Clark A.G."/>
            <person name="Eisen M.B."/>
            <person name="Smith D.R."/>
            <person name="Bergman C.M."/>
            <person name="Oliver B."/>
            <person name="Markow T.A."/>
            <person name="Kaufman T.C."/>
            <person name="Kellis M."/>
            <person name="Gelbart W."/>
            <person name="Iyer V.N."/>
            <person name="Pollard D.A."/>
            <person name="Sackton T.B."/>
            <person name="Larracuente A.M."/>
            <person name="Singh N.D."/>
            <person name="Abad J.P."/>
            <person name="Abt D.N."/>
            <person name="Adryan B."/>
            <person name="Aguade M."/>
            <person name="Akashi H."/>
            <person name="Anderson W.W."/>
            <person name="Aquadro C.F."/>
            <person name="Ardell D.H."/>
            <person name="Arguello R."/>
            <person name="Artieri C.G."/>
            <person name="Barbash D.A."/>
            <person name="Barker D."/>
            <person name="Barsanti P."/>
            <person name="Batterham P."/>
            <person name="Batzoglou S."/>
            <person name="Begun D."/>
            <person name="Bhutkar A."/>
            <person name="Blanco E."/>
            <person name="Bosak S.A."/>
            <person name="Bradley R.K."/>
            <person name="Brand A.D."/>
            <person name="Brent M.R."/>
            <person name="Brooks A.N."/>
            <person name="Brown R.H."/>
            <person name="Butlin R.K."/>
            <person name="Caggese C."/>
            <person name="Calvi B.R."/>
            <person name="Bernardo de Carvalho A."/>
            <person name="Caspi A."/>
            <person name="Castrezana S."/>
            <person name="Celniker S.E."/>
            <person name="Chang J.L."/>
            <person name="Chapple C."/>
            <person name="Chatterji S."/>
            <person name="Chinwalla A."/>
            <person name="Civetta A."/>
            <person name="Clifton S.W."/>
            <person name="Comeron J.M."/>
            <person name="Costello J.C."/>
            <person name="Coyne J.A."/>
            <person name="Daub J."/>
            <person name="David R.G."/>
            <person name="Delcher A.L."/>
            <person name="Delehaunty K."/>
            <person name="Do C.B."/>
            <person name="Ebling H."/>
            <person name="Edwards K."/>
            <person name="Eickbush T."/>
            <person name="Evans J.D."/>
            <person name="Filipski A."/>
            <person name="Findeiss S."/>
            <person name="Freyhult E."/>
            <person name="Fulton L."/>
            <person name="Fulton R."/>
            <person name="Garcia A.C."/>
            <person name="Gardiner A."/>
            <person name="Garfield D.A."/>
            <person name="Garvin B.E."/>
            <person name="Gibson G."/>
            <person name="Gilbert D."/>
            <person name="Gnerre S."/>
            <person name="Godfrey J."/>
            <person name="Good R."/>
            <person name="Gotea V."/>
            <person name="Gravely B."/>
            <person name="Greenberg A.J."/>
            <person name="Griffiths-Jones S."/>
            <person name="Gross S."/>
            <person name="Guigo R."/>
            <person name="Gustafson E.A."/>
            <person name="Haerty W."/>
            <person name="Hahn M.W."/>
            <person name="Halligan D.L."/>
            <person name="Halpern A.L."/>
            <person name="Halter G.M."/>
            <person name="Han M.V."/>
            <person name="Heger A."/>
            <person name="Hillier L."/>
            <person name="Hinrichs A.S."/>
            <person name="Holmes I."/>
            <person name="Hoskins R.A."/>
            <person name="Hubisz M.J."/>
            <person name="Hultmark D."/>
            <person name="Huntley M.A."/>
            <person name="Jaffe D.B."/>
            <person name="Jagadeeshan S."/>
            <person name="Jeck W.R."/>
            <person name="Johnson J."/>
            <person name="Jones C.D."/>
            <person name="Jordan W.C."/>
            <person name="Karpen G.H."/>
            <person name="Kataoka E."/>
            <person name="Keightley P.D."/>
            <person name="Kheradpour P."/>
            <person name="Kirkness E.F."/>
            <person name="Koerich L.B."/>
            <person name="Kristiansen K."/>
            <person name="Kudrna D."/>
            <person name="Kulathinal R.J."/>
            <person name="Kumar S."/>
            <person name="Kwok R."/>
            <person name="Lander E."/>
            <person name="Langley C.H."/>
            <person name="Lapoint R."/>
            <person name="Lazzaro B.P."/>
            <person name="Lee S.J."/>
            <person name="Levesque L."/>
            <person name="Li R."/>
            <person name="Lin C.F."/>
            <person name="Lin M.F."/>
            <person name="Lindblad-Toh K."/>
            <person name="Llopart A."/>
            <person name="Long M."/>
            <person name="Low L."/>
            <person name="Lozovsky E."/>
            <person name="Lu J."/>
            <person name="Luo M."/>
            <person name="Machado C.A."/>
            <person name="Makalowski W."/>
            <person name="Marzo M."/>
            <person name="Matsuda M."/>
            <person name="Matzkin L."/>
            <person name="McAllister B."/>
            <person name="McBride C.S."/>
            <person name="McKernan B."/>
            <person name="McKernan K."/>
            <person name="Mendez-Lago M."/>
            <person name="Minx P."/>
            <person name="Mollenhauer M.U."/>
            <person name="Montooth K."/>
            <person name="Mount S.M."/>
            <person name="Mu X."/>
            <person name="Myers E."/>
            <person name="Negre B."/>
            <person name="Newfeld S."/>
            <person name="Nielsen R."/>
            <person name="Noor M.A."/>
            <person name="O'Grady P."/>
            <person name="Pachter L."/>
            <person name="Papaceit M."/>
            <person name="Parisi M.J."/>
            <person name="Parisi M."/>
            <person name="Parts L."/>
            <person name="Pedersen J.S."/>
            <person name="Pesole G."/>
            <person name="Phillippy A.M."/>
            <person name="Ponting C.P."/>
            <person name="Pop M."/>
            <person name="Porcelli D."/>
            <person name="Powell J.R."/>
            <person name="Prohaska S."/>
            <person name="Pruitt K."/>
            <person name="Puig M."/>
            <person name="Quesneville H."/>
            <person name="Ram K.R."/>
            <person name="Rand D."/>
            <person name="Rasmussen M.D."/>
            <person name="Reed L.K."/>
            <person name="Reenan R."/>
            <person name="Reily A."/>
            <person name="Remington K.A."/>
            <person name="Rieger T.T."/>
            <person name="Ritchie M.G."/>
            <person name="Robin C."/>
            <person name="Rogers Y.H."/>
            <person name="Rohde C."/>
            <person name="Rozas J."/>
            <person name="Rubenfield M.J."/>
            <person name="Ruiz A."/>
            <person name="Russo S."/>
            <person name="Salzberg S.L."/>
            <person name="Sanchez-Gracia A."/>
            <person name="Saranga D.J."/>
            <person name="Sato H."/>
            <person name="Schaeffer S.W."/>
            <person name="Schatz M.C."/>
            <person name="Schlenke T."/>
            <person name="Schwartz R."/>
            <person name="Segarra C."/>
            <person name="Singh R.S."/>
            <person name="Sirot L."/>
            <person name="Sirota M."/>
            <person name="Sisneros N.B."/>
            <person name="Smith C.D."/>
            <person name="Smith T.F."/>
            <person name="Spieth J."/>
            <person name="Stage D.E."/>
            <person name="Stark A."/>
            <person name="Stephan W."/>
            <person name="Strausberg R.L."/>
            <person name="Strempel S."/>
            <person name="Sturgill D."/>
            <person name="Sutton G."/>
            <person name="Sutton G.G."/>
            <person name="Tao W."/>
            <person name="Teichmann S."/>
            <person name="Tobari Y.N."/>
            <person name="Tomimura Y."/>
            <person name="Tsolas J.M."/>
            <person name="Valente V.L."/>
            <person name="Venter E."/>
            <person name="Venter J.C."/>
            <person name="Vicario S."/>
            <person name="Vieira F.G."/>
            <person name="Vilella A.J."/>
            <person name="Villasante A."/>
            <person name="Walenz B."/>
            <person name="Wang J."/>
            <person name="Wasserman M."/>
            <person name="Watts T."/>
            <person name="Wilson D."/>
            <person name="Wilson R.K."/>
            <person name="Wing R.A."/>
            <person name="Wolfner M.F."/>
            <person name="Wong A."/>
            <person name="Wong G.K."/>
            <person name="Wu C.I."/>
            <person name="Wu G."/>
            <person name="Yamamoto D."/>
            <person name="Yang H.P."/>
            <person name="Yang S.P."/>
            <person name="Yorke J.A."/>
            <person name="Yoshida K."/>
            <person name="Zdobnov E."/>
            <person name="Zhang P."/>
            <person name="Zhang Y."/>
            <person name="Zimin A.V."/>
            <person name="Baldwin J."/>
            <person name="Abdouelleil A."/>
            <person name="Abdulkadir J."/>
            <person name="Abebe A."/>
            <person name="Abera B."/>
            <person name="Abreu J."/>
            <person name="Acer S.C."/>
            <person name="Aftuck L."/>
            <person name="Alexander A."/>
            <person name="An P."/>
            <person name="Anderson E."/>
            <person name="Anderson S."/>
            <person name="Arachi H."/>
            <person name="Azer M."/>
            <person name="Bachantsang P."/>
            <person name="Barry A."/>
            <person name="Bayul T."/>
            <person name="Berlin A."/>
            <person name="Bessette D."/>
            <person name="Bloom T."/>
            <person name="Blye J."/>
            <person name="Boguslavskiy L."/>
            <person name="Bonnet C."/>
            <person name="Boukhgalter B."/>
            <person name="Bourzgui I."/>
            <person name="Brown A."/>
            <person name="Cahill P."/>
            <person name="Channer S."/>
            <person name="Cheshatsang Y."/>
            <person name="Chuda L."/>
            <person name="Citroen M."/>
            <person name="Collymore A."/>
            <person name="Cooke P."/>
            <person name="Costello M."/>
            <person name="D'Aco K."/>
            <person name="Daza R."/>
            <person name="De Haan G."/>
            <person name="DeGray S."/>
            <person name="DeMaso C."/>
            <person name="Dhargay N."/>
            <person name="Dooley K."/>
            <person name="Dooley E."/>
            <person name="Doricent M."/>
            <person name="Dorje P."/>
            <person name="Dorjee K."/>
            <person name="Dupes A."/>
            <person name="Elong R."/>
            <person name="Falk J."/>
            <person name="Farina A."/>
            <person name="Faro S."/>
            <person name="Ferguson D."/>
            <person name="Fisher S."/>
            <person name="Foley C.D."/>
            <person name="Franke A."/>
            <person name="Friedrich D."/>
            <person name="Gadbois L."/>
            <person name="Gearin G."/>
            <person name="Gearin C.R."/>
            <person name="Giannoukos G."/>
            <person name="Goode T."/>
            <person name="Graham J."/>
            <person name="Grandbois E."/>
            <person name="Grewal S."/>
            <person name="Gyaltsen K."/>
            <person name="Hafez N."/>
            <person name="Hagos B."/>
            <person name="Hall J."/>
            <person name="Henson C."/>
            <person name="Hollinger A."/>
            <person name="Honan T."/>
            <person name="Huard M.D."/>
            <person name="Hughes L."/>
            <person name="Hurhula B."/>
            <person name="Husby M.E."/>
            <person name="Kamat A."/>
            <person name="Kanga B."/>
            <person name="Kashin S."/>
            <person name="Khazanovich D."/>
            <person name="Kisner P."/>
            <person name="Lance K."/>
            <person name="Lara M."/>
            <person name="Lee W."/>
            <person name="Lennon N."/>
            <person name="Letendre F."/>
            <person name="LeVine R."/>
            <person name="Lipovsky A."/>
            <person name="Liu X."/>
            <person name="Liu J."/>
            <person name="Liu S."/>
            <person name="Lokyitsang T."/>
            <person name="Lokyitsang Y."/>
            <person name="Lubonja R."/>
            <person name="Lui A."/>
            <person name="MacDonald P."/>
            <person name="Magnisalis V."/>
            <person name="Maru K."/>
            <person name="Matthews C."/>
            <person name="McCusker W."/>
            <person name="McDonough S."/>
            <person name="Mehta T."/>
            <person name="Meldrim J."/>
            <person name="Meneus L."/>
            <person name="Mihai O."/>
            <person name="Mihalev A."/>
            <person name="Mihova T."/>
            <person name="Mittelman R."/>
            <person name="Mlenga V."/>
            <person name="Montmayeur A."/>
            <person name="Mulrain L."/>
            <person name="Navidi A."/>
            <person name="Naylor J."/>
            <person name="Negash T."/>
            <person name="Nguyen T."/>
            <person name="Nguyen N."/>
            <person name="Nicol R."/>
            <person name="Norbu C."/>
            <person name="Norbu N."/>
            <person name="Novod N."/>
            <person name="O'Neill B."/>
            <person name="Osman S."/>
            <person name="Markiewicz E."/>
            <person name="Oyono O.L."/>
            <person name="Patti C."/>
            <person name="Phunkhang P."/>
            <person name="Pierre F."/>
            <person name="Priest M."/>
            <person name="Raghuraman S."/>
            <person name="Rege F."/>
            <person name="Reyes R."/>
            <person name="Rise C."/>
            <person name="Rogov P."/>
            <person name="Ross K."/>
            <person name="Ryan E."/>
            <person name="Settipalli S."/>
            <person name="Shea T."/>
            <person name="Sherpa N."/>
            <person name="Shi L."/>
            <person name="Shih D."/>
            <person name="Sparrow T."/>
            <person name="Spaulding J."/>
            <person name="Stalker J."/>
            <person name="Stange-Thomann N."/>
            <person name="Stavropoulos S."/>
            <person name="Stone C."/>
            <person name="Strader C."/>
            <person name="Tesfaye S."/>
            <person name="Thomson T."/>
            <person name="Thoulutsang Y."/>
            <person name="Thoulutsang D."/>
            <person name="Topham K."/>
            <person name="Topping I."/>
            <person name="Tsamla T."/>
            <person name="Vassiliev H."/>
            <person name="Vo A."/>
            <person name="Wangchuk T."/>
            <person name="Wangdi T."/>
            <person name="Weiand M."/>
            <person name="Wilkinson J."/>
            <person name="Wilson A."/>
            <person name="Yadav S."/>
            <person name="Young G."/>
            <person name="Yu Q."/>
            <person name="Zembek L."/>
            <person name="Zhong D."/>
            <person name="Zimmer A."/>
            <person name="Zwirko Z."/>
            <person name="Jaffe D.B."/>
            <person name="Alvarez P."/>
            <person name="Brockman W."/>
            <person name="Butler J."/>
            <person name="Chin C."/>
            <person name="Gnerre S."/>
            <person name="Grabherr M."/>
            <person name="Kleber M."/>
            <person name="Mauceli E."/>
            <person name="MacCallum I."/>
        </authorList>
    </citation>
    <scope>NUCLEOTIDE SEQUENCE [LARGE SCALE GENOMIC DNA]</scope>
    <source>
        <strain evidence="5">Tucson 15287-2541.00</strain>
    </source>
</reference>
<feature type="region of interest" description="Disordered" evidence="3">
    <location>
        <begin position="156"/>
        <end position="244"/>
    </location>
</feature>
<dbReference type="eggNOG" id="ENOG502S5M4">
    <property type="taxonomic scope" value="Eukaryota"/>
</dbReference>
<dbReference type="InterPro" id="IPR038797">
    <property type="entry name" value="Fltp"/>
</dbReference>
<dbReference type="STRING" id="7222.B4JX55"/>
<evidence type="ECO:0000256" key="1">
    <source>
        <dbReference type="ARBA" id="ARBA00009887"/>
    </source>
</evidence>
<name>B4JX55_DROGR</name>
<dbReference type="PANTHER" id="PTHR34639">
    <property type="entry name" value="PROTEIN FLATTOP"/>
    <property type="match status" value="1"/>
</dbReference>